<keyword evidence="3" id="KW-1185">Reference proteome</keyword>
<gene>
    <name evidence="2" type="ORF">GJW-30_1_01714</name>
</gene>
<dbReference type="OrthoDB" id="3295600at2"/>
<evidence type="ECO:0000313" key="2">
    <source>
        <dbReference type="EMBL" id="BAT59183.1"/>
    </source>
</evidence>
<feature type="signal peptide" evidence="1">
    <location>
        <begin position="1"/>
        <end position="25"/>
    </location>
</feature>
<dbReference type="InterPro" id="IPR021323">
    <property type="entry name" value="DUF2927"/>
</dbReference>
<accession>A0A0S3PTA8</accession>
<feature type="chain" id="PRO_5006615540" description="DUF2927 domain-containing protein" evidence="1">
    <location>
        <begin position="26"/>
        <end position="268"/>
    </location>
</feature>
<dbReference type="Proteomes" id="UP000236884">
    <property type="component" value="Chromosome"/>
</dbReference>
<reference evidence="2 3" key="1">
    <citation type="submission" date="2015-08" db="EMBL/GenBank/DDBJ databases">
        <title>Investigation of the bacterial diversity of lava forest soil.</title>
        <authorList>
            <person name="Lee J.S."/>
        </authorList>
    </citation>
    <scope>NUCLEOTIDE SEQUENCE [LARGE SCALE GENOMIC DNA]</scope>
    <source>
        <strain evidence="2 3">GJW-30</strain>
    </source>
</reference>
<evidence type="ECO:0000313" key="3">
    <source>
        <dbReference type="Proteomes" id="UP000236884"/>
    </source>
</evidence>
<dbReference type="RefSeq" id="WP_096354222.1">
    <property type="nucleotide sequence ID" value="NZ_AP014946.1"/>
</dbReference>
<evidence type="ECO:0000256" key="1">
    <source>
        <dbReference type="SAM" id="SignalP"/>
    </source>
</evidence>
<sequence length="268" mass="30453">MRLSRLAALLVLVAFSLPLLPTAQAEVREISARRAKERKTFSDAEIANGFFKVAFGAEMGFGGPVDRIRKYVKPVRIFVENNAKPDRTEEVAKVVADIQARIANIDIAITERRENANFIVRLVRDRDLAKTVMKLYGPRGRKIVRSLEPQCLSGFRKDDLFRITNSDVILVSDAGDFIFYDCAYEELLQALGPIRDDSSVPWTMFNDNVQMGFFGVYDQYILNILYHQRVEPGMTRAQVRALLPQIMPEIREHVARINNVSPKPPIGR</sequence>
<keyword evidence="1" id="KW-0732">Signal</keyword>
<dbReference type="AlphaFoldDB" id="A0A0S3PTA8"/>
<proteinExistence type="predicted"/>
<evidence type="ECO:0008006" key="4">
    <source>
        <dbReference type="Google" id="ProtNLM"/>
    </source>
</evidence>
<organism evidence="2 3">
    <name type="scientific">Variibacter gotjawalensis</name>
    <dbReference type="NCBI Taxonomy" id="1333996"/>
    <lineage>
        <taxon>Bacteria</taxon>
        <taxon>Pseudomonadati</taxon>
        <taxon>Pseudomonadota</taxon>
        <taxon>Alphaproteobacteria</taxon>
        <taxon>Hyphomicrobiales</taxon>
        <taxon>Nitrobacteraceae</taxon>
        <taxon>Variibacter</taxon>
    </lineage>
</organism>
<name>A0A0S3PTA8_9BRAD</name>
<dbReference type="KEGG" id="vgo:GJW-30_1_01714"/>
<dbReference type="EMBL" id="AP014946">
    <property type="protein sequence ID" value="BAT59183.1"/>
    <property type="molecule type" value="Genomic_DNA"/>
</dbReference>
<dbReference type="Pfam" id="PF11150">
    <property type="entry name" value="DUF2927"/>
    <property type="match status" value="1"/>
</dbReference>
<protein>
    <recommendedName>
        <fullName evidence="4">DUF2927 domain-containing protein</fullName>
    </recommendedName>
</protein>